<dbReference type="RefSeq" id="WP_372435283.1">
    <property type="nucleotide sequence ID" value="NZ_BAABKQ010000001.1"/>
</dbReference>
<accession>A0ABP9C0Y4</accession>
<reference evidence="2" key="1">
    <citation type="journal article" date="2019" name="Int. J. Syst. Evol. Microbiol.">
        <title>The Global Catalogue of Microorganisms (GCM) 10K type strain sequencing project: providing services to taxonomists for standard genome sequencing and annotation.</title>
        <authorList>
            <consortium name="The Broad Institute Genomics Platform"/>
            <consortium name="The Broad Institute Genome Sequencing Center for Infectious Disease"/>
            <person name="Wu L."/>
            <person name="Ma J."/>
        </authorList>
    </citation>
    <scope>NUCLEOTIDE SEQUENCE [LARGE SCALE GENOMIC DNA]</scope>
    <source>
        <strain evidence="2">JCM 18542</strain>
    </source>
</reference>
<organism evidence="1 2">
    <name type="scientific">Tomitella cavernea</name>
    <dbReference type="NCBI Taxonomy" id="1387982"/>
    <lineage>
        <taxon>Bacteria</taxon>
        <taxon>Bacillati</taxon>
        <taxon>Actinomycetota</taxon>
        <taxon>Actinomycetes</taxon>
        <taxon>Mycobacteriales</taxon>
        <taxon>Tomitella</taxon>
    </lineage>
</organism>
<protein>
    <recommendedName>
        <fullName evidence="3">DUF2384 domain-containing protein</fullName>
    </recommendedName>
</protein>
<dbReference type="EMBL" id="BAABKQ010000001">
    <property type="protein sequence ID" value="GAA4803008.1"/>
    <property type="molecule type" value="Genomic_DNA"/>
</dbReference>
<keyword evidence="2" id="KW-1185">Reference proteome</keyword>
<sequence length="132" mass="14464">MMTPQAPARPDQRAYEEAIRAEPSVLVTQLRDLLGVRLVAVIANVRETRAVHEWAEGSREIRNPVVLPRLRLAYQVAAMIADAESPAIAQAWMQGLNPLLDDQSPALLLRADDSQETGQRILAAARTFAANG</sequence>
<dbReference type="Proteomes" id="UP001500839">
    <property type="component" value="Unassembled WGS sequence"/>
</dbReference>
<proteinExistence type="predicted"/>
<comment type="caution">
    <text evidence="1">The sequence shown here is derived from an EMBL/GenBank/DDBJ whole genome shotgun (WGS) entry which is preliminary data.</text>
</comment>
<evidence type="ECO:0000313" key="2">
    <source>
        <dbReference type="Proteomes" id="UP001500839"/>
    </source>
</evidence>
<gene>
    <name evidence="1" type="ORF">GCM10023353_01410</name>
</gene>
<name>A0ABP9C0Y4_9ACTN</name>
<evidence type="ECO:0008006" key="3">
    <source>
        <dbReference type="Google" id="ProtNLM"/>
    </source>
</evidence>
<evidence type="ECO:0000313" key="1">
    <source>
        <dbReference type="EMBL" id="GAA4803008.1"/>
    </source>
</evidence>